<accession>A0A6J1CR45</accession>
<feature type="region of interest" description="Disordered" evidence="1">
    <location>
        <begin position="151"/>
        <end position="192"/>
    </location>
</feature>
<feature type="compositionally biased region" description="Polar residues" evidence="1">
    <location>
        <begin position="179"/>
        <end position="192"/>
    </location>
</feature>
<reference evidence="3" key="1">
    <citation type="submission" date="2025-08" db="UniProtKB">
        <authorList>
            <consortium name="RefSeq"/>
        </authorList>
    </citation>
    <scope>IDENTIFICATION</scope>
    <source>
        <strain evidence="3">OHB3-1</strain>
    </source>
</reference>
<dbReference type="Proteomes" id="UP000504603">
    <property type="component" value="Unplaced"/>
</dbReference>
<dbReference type="KEGG" id="mcha:111013464"/>
<organism evidence="2 3">
    <name type="scientific">Momordica charantia</name>
    <name type="common">Bitter gourd</name>
    <name type="synonym">Balsam pear</name>
    <dbReference type="NCBI Taxonomy" id="3673"/>
    <lineage>
        <taxon>Eukaryota</taxon>
        <taxon>Viridiplantae</taxon>
        <taxon>Streptophyta</taxon>
        <taxon>Embryophyta</taxon>
        <taxon>Tracheophyta</taxon>
        <taxon>Spermatophyta</taxon>
        <taxon>Magnoliopsida</taxon>
        <taxon>eudicotyledons</taxon>
        <taxon>Gunneridae</taxon>
        <taxon>Pentapetalae</taxon>
        <taxon>rosids</taxon>
        <taxon>fabids</taxon>
        <taxon>Cucurbitales</taxon>
        <taxon>Cucurbitaceae</taxon>
        <taxon>Momordiceae</taxon>
        <taxon>Momordica</taxon>
    </lineage>
</organism>
<dbReference type="OrthoDB" id="1305902at2759"/>
<protein>
    <submittedName>
        <fullName evidence="3">Uncharacterized protein LOC111013464</fullName>
    </submittedName>
</protein>
<evidence type="ECO:0000256" key="1">
    <source>
        <dbReference type="SAM" id="MobiDB-lite"/>
    </source>
</evidence>
<dbReference type="AlphaFoldDB" id="A0A6J1CR45"/>
<keyword evidence="2" id="KW-1185">Reference proteome</keyword>
<evidence type="ECO:0000313" key="2">
    <source>
        <dbReference type="Proteomes" id="UP000504603"/>
    </source>
</evidence>
<name>A0A6J1CR45_MOMCH</name>
<gene>
    <name evidence="3" type="primary">LOC111013464</name>
</gene>
<evidence type="ECO:0000313" key="3">
    <source>
        <dbReference type="RefSeq" id="XP_022143608.1"/>
    </source>
</evidence>
<proteinExistence type="predicted"/>
<sequence>MMLNNAANGAFTKKTFNEIVDILNDLASHNELWCSQRYRAAPKKQDPAGVLALDIATSMQKEMVTMNQRLKEMALGIKNPLAMPIQPVQPDYCTPAPVCQVNDLICSFCSENHIYDNCPHNPASVFYVEHGNNRNFNPYSNTYNPGWRHHPNFSWGGQGGSSGFNQGQSQQNKQPYVPPTQQYIPPSQQQYNQRTKTPLVQNNNSNLENMMKEYMARTDVVIQF</sequence>
<feature type="compositionally biased region" description="Low complexity" evidence="1">
    <location>
        <begin position="163"/>
        <end position="174"/>
    </location>
</feature>
<dbReference type="GeneID" id="111013464"/>
<dbReference type="RefSeq" id="XP_022143608.1">
    <property type="nucleotide sequence ID" value="XM_022287916.1"/>
</dbReference>